<keyword evidence="3" id="KW-1185">Reference proteome</keyword>
<organism evidence="2 3">
    <name type="scientific">Demequina litoralis</name>
    <dbReference type="NCBI Taxonomy" id="3051660"/>
    <lineage>
        <taxon>Bacteria</taxon>
        <taxon>Bacillati</taxon>
        <taxon>Actinomycetota</taxon>
        <taxon>Actinomycetes</taxon>
        <taxon>Micrococcales</taxon>
        <taxon>Demequinaceae</taxon>
        <taxon>Demequina</taxon>
    </lineage>
</organism>
<keyword evidence="1" id="KW-1133">Transmembrane helix</keyword>
<evidence type="ECO:0000313" key="3">
    <source>
        <dbReference type="Proteomes" id="UP001172728"/>
    </source>
</evidence>
<evidence type="ECO:0008006" key="4">
    <source>
        <dbReference type="Google" id="ProtNLM"/>
    </source>
</evidence>
<evidence type="ECO:0000256" key="1">
    <source>
        <dbReference type="SAM" id="Phobius"/>
    </source>
</evidence>
<feature type="transmembrane region" description="Helical" evidence="1">
    <location>
        <begin position="32"/>
        <end position="54"/>
    </location>
</feature>
<proteinExistence type="predicted"/>
<dbReference type="Proteomes" id="UP001172728">
    <property type="component" value="Unassembled WGS sequence"/>
</dbReference>
<keyword evidence="1" id="KW-0472">Membrane</keyword>
<dbReference type="EMBL" id="JAUHPW010000005">
    <property type="protein sequence ID" value="MDN4475827.1"/>
    <property type="molecule type" value="Genomic_DNA"/>
</dbReference>
<keyword evidence="1" id="KW-0812">Transmembrane</keyword>
<name>A0ABT8G9S1_9MICO</name>
<protein>
    <recommendedName>
        <fullName evidence="4">DUF2628 domain-containing protein</fullName>
    </recommendedName>
</protein>
<sequence>MSAQWTGPDGKPLPPHAVRKLERRAWRWKTSWWILPPLLTFGVLPWVGFLWAGIKTAKPKYYVSGGIWLAVSLTWGLILPSAAPGAIPVVAMSCVSLATIQAVVMNRQYLVERATIDL</sequence>
<feature type="transmembrane region" description="Helical" evidence="1">
    <location>
        <begin position="61"/>
        <end position="79"/>
    </location>
</feature>
<comment type="caution">
    <text evidence="2">The sequence shown here is derived from an EMBL/GenBank/DDBJ whole genome shotgun (WGS) entry which is preliminary data.</text>
</comment>
<feature type="transmembrane region" description="Helical" evidence="1">
    <location>
        <begin position="85"/>
        <end position="104"/>
    </location>
</feature>
<evidence type="ECO:0000313" key="2">
    <source>
        <dbReference type="EMBL" id="MDN4475827.1"/>
    </source>
</evidence>
<accession>A0ABT8G9S1</accession>
<dbReference type="RefSeq" id="WP_301133284.1">
    <property type="nucleotide sequence ID" value="NZ_JAUHPW010000005.1"/>
</dbReference>
<reference evidence="2" key="1">
    <citation type="submission" date="2023-06" db="EMBL/GenBank/DDBJ databases">
        <title>Sysu t00192.</title>
        <authorList>
            <person name="Gao L."/>
            <person name="Fang B.-Z."/>
            <person name="Li W.-J."/>
        </authorList>
    </citation>
    <scope>NUCLEOTIDE SEQUENCE</scope>
    <source>
        <strain evidence="2">SYSU T00192</strain>
    </source>
</reference>
<gene>
    <name evidence="2" type="ORF">QQX09_08150</name>
</gene>